<sequence>MREKQSVLTLPGVATLVITVLGVVLYCTEQVGLWEMFVILMLPNICFWLSKRLRRLASRC</sequence>
<evidence type="ECO:0000313" key="2">
    <source>
        <dbReference type="EMBL" id="QCI12285.1"/>
    </source>
</evidence>
<accession>A0A4D6XH84</accession>
<organism evidence="2 3">
    <name type="scientific">Pseudomonas putida</name>
    <name type="common">Arthrobacter siderocapsulatus</name>
    <dbReference type="NCBI Taxonomy" id="303"/>
    <lineage>
        <taxon>Bacteria</taxon>
        <taxon>Pseudomonadati</taxon>
        <taxon>Pseudomonadota</taxon>
        <taxon>Gammaproteobacteria</taxon>
        <taxon>Pseudomonadales</taxon>
        <taxon>Pseudomonadaceae</taxon>
        <taxon>Pseudomonas</taxon>
    </lineage>
</organism>
<name>A0A4D6XH84_PSEPU</name>
<protein>
    <submittedName>
        <fullName evidence="2">Uncharacterized protein</fullName>
    </submittedName>
</protein>
<keyword evidence="1" id="KW-0812">Transmembrane</keyword>
<proteinExistence type="predicted"/>
<dbReference type="Proteomes" id="UP000298551">
    <property type="component" value="Chromosome"/>
</dbReference>
<gene>
    <name evidence="2" type="ORF">E6B08_13350</name>
</gene>
<evidence type="ECO:0000313" key="3">
    <source>
        <dbReference type="Proteomes" id="UP000298551"/>
    </source>
</evidence>
<dbReference type="RefSeq" id="WP_136914444.1">
    <property type="nucleotide sequence ID" value="NZ_CP039371.1"/>
</dbReference>
<feature type="transmembrane region" description="Helical" evidence="1">
    <location>
        <begin position="7"/>
        <end position="26"/>
    </location>
</feature>
<dbReference type="AlphaFoldDB" id="A0A4D6XH84"/>
<reference evidence="3" key="1">
    <citation type="submission" date="2019-04" db="EMBL/GenBank/DDBJ databases">
        <title>Genome sequence of Pseudomonas putida 1290, an auxin catabolizing strain.</title>
        <authorList>
            <person name="Laird T.S."/>
            <person name="Leveau J.H.J."/>
        </authorList>
    </citation>
    <scope>NUCLEOTIDE SEQUENCE [LARGE SCALE GENOMIC DNA]</scope>
    <source>
        <strain evidence="3">1290</strain>
    </source>
</reference>
<evidence type="ECO:0000256" key="1">
    <source>
        <dbReference type="SAM" id="Phobius"/>
    </source>
</evidence>
<dbReference type="EMBL" id="CP039371">
    <property type="protein sequence ID" value="QCI12285.1"/>
    <property type="molecule type" value="Genomic_DNA"/>
</dbReference>
<feature type="transmembrane region" description="Helical" evidence="1">
    <location>
        <begin position="32"/>
        <end position="49"/>
    </location>
</feature>
<keyword evidence="1" id="KW-1133">Transmembrane helix</keyword>
<dbReference type="OrthoDB" id="7026174at2"/>
<keyword evidence="1" id="KW-0472">Membrane</keyword>